<dbReference type="GO" id="GO:0004888">
    <property type="term" value="F:transmembrane signaling receptor activity"/>
    <property type="evidence" value="ECO:0007669"/>
    <property type="project" value="InterPro"/>
</dbReference>
<dbReference type="GO" id="GO:0007606">
    <property type="term" value="P:sensory perception of chemical stimulus"/>
    <property type="evidence" value="ECO:0007669"/>
    <property type="project" value="UniProtKB-UniRule"/>
</dbReference>
<dbReference type="InterPro" id="IPR000609">
    <property type="entry name" value="7TM_GPCR_serpentine_rcpt_Srg"/>
</dbReference>
<dbReference type="PANTHER" id="PTHR31552:SF8">
    <property type="entry name" value="SERPENTINE RECEPTOR CLASS GAMMA"/>
    <property type="match status" value="1"/>
</dbReference>
<organism evidence="7 8">
    <name type="scientific">Pristionchus mayeri</name>
    <dbReference type="NCBI Taxonomy" id="1317129"/>
    <lineage>
        <taxon>Eukaryota</taxon>
        <taxon>Metazoa</taxon>
        <taxon>Ecdysozoa</taxon>
        <taxon>Nematoda</taxon>
        <taxon>Chromadorea</taxon>
        <taxon>Rhabditida</taxon>
        <taxon>Rhabditina</taxon>
        <taxon>Diplogasteromorpha</taxon>
        <taxon>Diplogasteroidea</taxon>
        <taxon>Neodiplogasteridae</taxon>
        <taxon>Pristionchus</taxon>
    </lineage>
</organism>
<dbReference type="GO" id="GO:0016020">
    <property type="term" value="C:membrane"/>
    <property type="evidence" value="ECO:0007669"/>
    <property type="project" value="UniProtKB-SubCell"/>
</dbReference>
<keyword evidence="5 6" id="KW-0472">Membrane</keyword>
<evidence type="ECO:0000256" key="4">
    <source>
        <dbReference type="ARBA" id="ARBA00022989"/>
    </source>
</evidence>
<feature type="transmembrane region" description="Helical" evidence="6">
    <location>
        <begin position="135"/>
        <end position="155"/>
    </location>
</feature>
<feature type="transmembrane region" description="Helical" evidence="6">
    <location>
        <begin position="48"/>
        <end position="74"/>
    </location>
</feature>
<protein>
    <recommendedName>
        <fullName evidence="6">Serpentine receptor class gamma</fullName>
    </recommendedName>
</protein>
<accession>A0AAN4ZPG4</accession>
<comment type="caution">
    <text evidence="6">Lacks conserved residue(s) required for the propagation of feature annotation.</text>
</comment>
<evidence type="ECO:0000313" key="8">
    <source>
        <dbReference type="Proteomes" id="UP001328107"/>
    </source>
</evidence>
<dbReference type="PANTHER" id="PTHR31552">
    <property type="entry name" value="SERPENTINE RECEPTOR CLASS GAMMA"/>
    <property type="match status" value="1"/>
</dbReference>
<evidence type="ECO:0000256" key="1">
    <source>
        <dbReference type="ARBA" id="ARBA00004141"/>
    </source>
</evidence>
<feature type="transmembrane region" description="Helical" evidence="6">
    <location>
        <begin position="167"/>
        <end position="191"/>
    </location>
</feature>
<comment type="caution">
    <text evidence="7">The sequence shown here is derived from an EMBL/GenBank/DDBJ whole genome shotgun (WGS) entry which is preliminary data.</text>
</comment>
<reference evidence="8" key="1">
    <citation type="submission" date="2022-10" db="EMBL/GenBank/DDBJ databases">
        <title>Genome assembly of Pristionchus species.</title>
        <authorList>
            <person name="Yoshida K."/>
            <person name="Sommer R.J."/>
        </authorList>
    </citation>
    <scope>NUCLEOTIDE SEQUENCE [LARGE SCALE GENOMIC DNA]</scope>
    <source>
        <strain evidence="8">RS5460</strain>
    </source>
</reference>
<keyword evidence="4 6" id="KW-1133">Transmembrane helix</keyword>
<feature type="transmembrane region" description="Helical" evidence="6">
    <location>
        <begin position="12"/>
        <end position="36"/>
    </location>
</feature>
<keyword evidence="3 6" id="KW-0812">Transmembrane</keyword>
<dbReference type="EMBL" id="BTRK01000003">
    <property type="protein sequence ID" value="GMR42686.1"/>
    <property type="molecule type" value="Genomic_DNA"/>
</dbReference>
<comment type="subcellular location">
    <subcellularLocation>
        <location evidence="1">Membrane</location>
        <topology evidence="1">Multi-pass membrane protein</topology>
    </subcellularLocation>
</comment>
<dbReference type="Proteomes" id="UP001328107">
    <property type="component" value="Unassembled WGS sequence"/>
</dbReference>
<feature type="transmembrane region" description="Helical" evidence="6">
    <location>
        <begin position="94"/>
        <end position="114"/>
    </location>
</feature>
<evidence type="ECO:0000256" key="6">
    <source>
        <dbReference type="RuleBase" id="RU280813"/>
    </source>
</evidence>
<dbReference type="AlphaFoldDB" id="A0AAN4ZPG4"/>
<sequence>MALYESLNSLDFLRNFLTFLMPLTNYNQSVCSLLLTLNRFTAILWNDYIWLIMVVAVLFGSLSACSRLPIFMVWKYSRADNAYFIQHLINLNAFWYQIGFCSILLFLCTLCNVISLVKLRKLGNSNSMKETERSLLFIALCTFLAECANLFMLTGKQISQSFGYIDLWITFNIGSPYVTDVCSLGLPYYLLLVK</sequence>
<gene>
    <name evidence="7" type="ORF">PMAYCL1PPCAC_12881</name>
</gene>
<name>A0AAN4ZPG4_9BILA</name>
<dbReference type="Pfam" id="PF02118">
    <property type="entry name" value="Srg"/>
    <property type="match status" value="1"/>
</dbReference>
<keyword evidence="8" id="KW-1185">Reference proteome</keyword>
<evidence type="ECO:0000256" key="2">
    <source>
        <dbReference type="ARBA" id="ARBA00005692"/>
    </source>
</evidence>
<evidence type="ECO:0000313" key="7">
    <source>
        <dbReference type="EMBL" id="GMR42686.1"/>
    </source>
</evidence>
<feature type="non-terminal residue" evidence="7">
    <location>
        <position position="194"/>
    </location>
</feature>
<comment type="similarity">
    <text evidence="2 6">Belongs to the nematode receptor-like protein srg family.</text>
</comment>
<proteinExistence type="inferred from homology"/>
<evidence type="ECO:0000256" key="3">
    <source>
        <dbReference type="ARBA" id="ARBA00022692"/>
    </source>
</evidence>
<evidence type="ECO:0000256" key="5">
    <source>
        <dbReference type="ARBA" id="ARBA00023136"/>
    </source>
</evidence>